<protein>
    <submittedName>
        <fullName evidence="1">Uncharacterized protein</fullName>
    </submittedName>
</protein>
<dbReference type="AlphaFoldDB" id="A0A2U1S7W6"/>
<evidence type="ECO:0000313" key="1">
    <source>
        <dbReference type="EMBL" id="PWB86213.1"/>
    </source>
</evidence>
<reference evidence="1 2" key="1">
    <citation type="submission" date="2017-03" db="EMBL/GenBank/DDBJ databases">
        <title>Genome sequence of Methanobrevibacter wosei.</title>
        <authorList>
            <person name="Poehlein A."/>
            <person name="Seedorf H."/>
            <person name="Daniel R."/>
        </authorList>
    </citation>
    <scope>NUCLEOTIDE SEQUENCE [LARGE SCALE GENOMIC DNA]</scope>
    <source>
        <strain evidence="1 2">DSM 11979</strain>
    </source>
</reference>
<accession>A0A2U1S7W6</accession>
<keyword evidence="2" id="KW-1185">Reference proteome</keyword>
<organism evidence="1 2">
    <name type="scientific">Methanobrevibacter woesei</name>
    <dbReference type="NCBI Taxonomy" id="190976"/>
    <lineage>
        <taxon>Archaea</taxon>
        <taxon>Methanobacteriati</taxon>
        <taxon>Methanobacteriota</taxon>
        <taxon>Methanomada group</taxon>
        <taxon>Methanobacteria</taxon>
        <taxon>Methanobacteriales</taxon>
        <taxon>Methanobacteriaceae</taxon>
        <taxon>Methanobrevibacter</taxon>
    </lineage>
</organism>
<evidence type="ECO:0000313" key="2">
    <source>
        <dbReference type="Proteomes" id="UP000245577"/>
    </source>
</evidence>
<dbReference type="Proteomes" id="UP000245577">
    <property type="component" value="Unassembled WGS sequence"/>
</dbReference>
<dbReference type="EMBL" id="MZGU01000004">
    <property type="protein sequence ID" value="PWB86213.1"/>
    <property type="molecule type" value="Genomic_DNA"/>
</dbReference>
<sequence>MSSNFKFLKNFNRNLYILADTIEKEIYTAPSAVLADGTTFLENLIFDIFKRVNHELDLRIPFADKVEFLAKSNYISINLKKNLLRSYRIRNSMHSINDNVEDHLKLNKLRAVNMHKYLFISAWLYYDEFCDDIFKSSKPSYIHPDKINKGIFNENNIEIKNCIACGTPLGSKNSLFCPHCKEKLHKSDELKSLRKSIGSKTPFKKDRLIELGYSKELRNQLLIELRNEGYVKIVGRLNYFNNEKINELIKETDQYRKVENTLYNLNSRNLSLEEVRNSECYELGKKGIAPFVEIYKIISKLCITTFLRNFFLKESFDNLKFDIDIVYQWYNQEKTSFSPDFKKFNQILINNFLKLKRAGRDNEEIKKELFINEDIWNYWKTSDNELFVDFFENIKEIKYEIFLKELRKGNIREDALKIAEITEEDLSDKLANDDSFNKKFNEQYVEKRSNKFIHYLNQESIETSAVKSKLSIEEVNQWVEKGRKTREEPFKSFCLKYTKALMDKYLRLLRKTDIENAFVNSQIKRDDLDSWIRKGQRQYDDSNDMFITFYSKLTKILLNKYVEARKNGKRKKEAAKEIGKTVESVKNLLDNKMNEECRQKLEKIKADLIIDSFKEGKTKEETILKVDISLNELNEYLELGKDEESQYHALYEEYSKSLVPNLMKKFLKEFETKQQSKVLKSLKITEKDLENWCKIEEDEENPITFYDSYMEIKKEKYISNFIKKGSKLKALKNSDMTNDEFMEFEEELNDEIRERQMLLFLKEIIKHNKPKQAARKVNIKLNDAYEWYVKGLEGDNEYTDFSEIFYDAFIERILVILKNLTSEGESEGNIVKFLKHQSFMDKEDYKFLKNIGTITKDENNRTAINIERERNLFNIHPDLLDLDIELNLMDE</sequence>
<gene>
    <name evidence="1" type="ORF">MBBWO_10670</name>
</gene>
<comment type="caution">
    <text evidence="1">The sequence shown here is derived from an EMBL/GenBank/DDBJ whole genome shotgun (WGS) entry which is preliminary data.</text>
</comment>
<proteinExistence type="predicted"/>
<name>A0A2U1S7W6_9EURY</name>